<evidence type="ECO:0000313" key="4">
    <source>
        <dbReference type="Proteomes" id="UP000286746"/>
    </source>
</evidence>
<dbReference type="Gene3D" id="3.90.1570.10">
    <property type="entry name" value="tt1808, chain A"/>
    <property type="match status" value="1"/>
</dbReference>
<feature type="region of interest" description="Disordered" evidence="1">
    <location>
        <begin position="187"/>
        <end position="222"/>
    </location>
</feature>
<gene>
    <name evidence="3" type="ORF">GKJPGBOP_02726</name>
</gene>
<dbReference type="CDD" id="cd06260">
    <property type="entry name" value="DUF820-like"/>
    <property type="match status" value="1"/>
</dbReference>
<sequence>MRNEPGDGSDRRALNELFEPLYETVPEGMKAEVVDGVVSTWPQRSMYWEITMSVLCQLDIRCGQRSRLMSDVRLDLPRRLNAFCPDLFKLSDGAEPDEEGHWRYQDVEFVLEVISRETGLHDYGPKKAAYAEGKVPVHLIVDPYTAKWHLHTLPENGAYRSQQSMDFGAPVDLTSTALGLTLETGEFPRDCRRRSGPRCAPRDAGTHRLTRSPTPATARTPR</sequence>
<evidence type="ECO:0000313" key="3">
    <source>
        <dbReference type="EMBL" id="GCD43050.1"/>
    </source>
</evidence>
<dbReference type="Pfam" id="PF05685">
    <property type="entry name" value="Uma2"/>
    <property type="match status" value="1"/>
</dbReference>
<feature type="compositionally biased region" description="Low complexity" evidence="1">
    <location>
        <begin position="211"/>
        <end position="222"/>
    </location>
</feature>
<accession>A0A401W111</accession>
<dbReference type="RefSeq" id="WP_307721230.1">
    <property type="nucleotide sequence ID" value="NZ_BHZD01000001.1"/>
</dbReference>
<dbReference type="AlphaFoldDB" id="A0A401W111"/>
<dbReference type="InterPro" id="IPR011335">
    <property type="entry name" value="Restrct_endonuc-II-like"/>
</dbReference>
<dbReference type="PANTHER" id="PTHR35400">
    <property type="entry name" value="SLR1083 PROTEIN"/>
    <property type="match status" value="1"/>
</dbReference>
<name>A0A401W111_STREY</name>
<dbReference type="InterPro" id="IPR012296">
    <property type="entry name" value="Nuclease_put_TT1808"/>
</dbReference>
<proteinExistence type="predicted"/>
<dbReference type="PANTHER" id="PTHR35400:SF3">
    <property type="entry name" value="SLL1072 PROTEIN"/>
    <property type="match status" value="1"/>
</dbReference>
<feature type="domain" description="Putative restriction endonuclease" evidence="2">
    <location>
        <begin position="21"/>
        <end position="182"/>
    </location>
</feature>
<dbReference type="InterPro" id="IPR008538">
    <property type="entry name" value="Uma2"/>
</dbReference>
<keyword evidence="4" id="KW-1185">Reference proteome</keyword>
<comment type="caution">
    <text evidence="3">The sequence shown here is derived from an EMBL/GenBank/DDBJ whole genome shotgun (WGS) entry which is preliminary data.</text>
</comment>
<dbReference type="SUPFAM" id="SSF52980">
    <property type="entry name" value="Restriction endonuclease-like"/>
    <property type="match status" value="1"/>
</dbReference>
<organism evidence="3 4">
    <name type="scientific">Streptomyces paromomycinus</name>
    <name type="common">Streptomyces rimosus subsp. paromomycinus</name>
    <dbReference type="NCBI Taxonomy" id="92743"/>
    <lineage>
        <taxon>Bacteria</taxon>
        <taxon>Bacillati</taxon>
        <taxon>Actinomycetota</taxon>
        <taxon>Actinomycetes</taxon>
        <taxon>Kitasatosporales</taxon>
        <taxon>Streptomycetaceae</taxon>
        <taxon>Streptomyces</taxon>
    </lineage>
</organism>
<dbReference type="EMBL" id="BHZD01000001">
    <property type="protein sequence ID" value="GCD43050.1"/>
    <property type="molecule type" value="Genomic_DNA"/>
</dbReference>
<protein>
    <recommendedName>
        <fullName evidence="2">Putative restriction endonuclease domain-containing protein</fullName>
    </recommendedName>
</protein>
<reference evidence="3 4" key="1">
    <citation type="submission" date="2018-11" db="EMBL/GenBank/DDBJ databases">
        <title>Whole genome sequence of Streptomyces paromomycinus NBRC 15454(T).</title>
        <authorList>
            <person name="Komaki H."/>
            <person name="Tamura T."/>
        </authorList>
    </citation>
    <scope>NUCLEOTIDE SEQUENCE [LARGE SCALE GENOMIC DNA]</scope>
    <source>
        <strain evidence="3 4">NBRC 15454</strain>
    </source>
</reference>
<dbReference type="Proteomes" id="UP000286746">
    <property type="component" value="Unassembled WGS sequence"/>
</dbReference>
<evidence type="ECO:0000256" key="1">
    <source>
        <dbReference type="SAM" id="MobiDB-lite"/>
    </source>
</evidence>
<evidence type="ECO:0000259" key="2">
    <source>
        <dbReference type="Pfam" id="PF05685"/>
    </source>
</evidence>